<reference evidence="2" key="1">
    <citation type="journal article" date="2019" name="Int. J. Syst. Evol. Microbiol.">
        <title>The Global Catalogue of Microorganisms (GCM) 10K type strain sequencing project: providing services to taxonomists for standard genome sequencing and annotation.</title>
        <authorList>
            <consortium name="The Broad Institute Genomics Platform"/>
            <consortium name="The Broad Institute Genome Sequencing Center for Infectious Disease"/>
            <person name="Wu L."/>
            <person name="Ma J."/>
        </authorList>
    </citation>
    <scope>NUCLEOTIDE SEQUENCE [LARGE SCALE GENOMIC DNA]</scope>
    <source>
        <strain evidence="2">IBRC-M 10813</strain>
    </source>
</reference>
<evidence type="ECO:0000313" key="2">
    <source>
        <dbReference type="Proteomes" id="UP001595843"/>
    </source>
</evidence>
<dbReference type="EMBL" id="JBHSAP010000015">
    <property type="protein sequence ID" value="MFC4077523.1"/>
    <property type="molecule type" value="Genomic_DNA"/>
</dbReference>
<accession>A0ABV8JGB8</accession>
<dbReference type="Pfam" id="PF14094">
    <property type="entry name" value="DUF4272"/>
    <property type="match status" value="1"/>
</dbReference>
<name>A0ABV8JGB8_9BACL</name>
<proteinExistence type="predicted"/>
<dbReference type="InterPro" id="IPR025368">
    <property type="entry name" value="DUF4272"/>
</dbReference>
<dbReference type="Proteomes" id="UP001595843">
    <property type="component" value="Unassembled WGS sequence"/>
</dbReference>
<protein>
    <submittedName>
        <fullName evidence="1">DUF4272 domain-containing protein</fullName>
    </submittedName>
</protein>
<gene>
    <name evidence="1" type="ORF">ACFOUO_12000</name>
</gene>
<organism evidence="1 2">
    <name type="scientific">Salinithrix halophila</name>
    <dbReference type="NCBI Taxonomy" id="1485204"/>
    <lineage>
        <taxon>Bacteria</taxon>
        <taxon>Bacillati</taxon>
        <taxon>Bacillota</taxon>
        <taxon>Bacilli</taxon>
        <taxon>Bacillales</taxon>
        <taxon>Thermoactinomycetaceae</taxon>
        <taxon>Salinithrix</taxon>
    </lineage>
</organism>
<evidence type="ECO:0000313" key="1">
    <source>
        <dbReference type="EMBL" id="MFC4077523.1"/>
    </source>
</evidence>
<comment type="caution">
    <text evidence="1">The sequence shown here is derived from an EMBL/GenBank/DDBJ whole genome shotgun (WGS) entry which is preliminary data.</text>
</comment>
<sequence>MDTAMDRKIRSEERLRQQGVPVDETLPVIEREGDVHLRNAEETAARSVILYALQGVIFHDDPARVVRWVEKEGLWAQISPEEKPIFQLPVSSLDPAEKERQLNELESHPLTWRMEALWALLWALGKAEKLGFPAEECDAPLVKECLPGLDEPVRPYLEEARLRPVSEILDELDWLRRLLWAGEQRKEGEPVPGGYEPAVAWQWHEALNWLINDQDWR</sequence>
<keyword evidence="2" id="KW-1185">Reference proteome</keyword>